<feature type="domain" description="Glycylpeptide N-tetradecanoyltransferase N-terminal" evidence="7">
    <location>
        <begin position="46"/>
        <end position="202"/>
    </location>
</feature>
<dbReference type="InterPro" id="IPR022677">
    <property type="entry name" value="NMT_C"/>
</dbReference>
<dbReference type="Pfam" id="PF01233">
    <property type="entry name" value="NMT"/>
    <property type="match status" value="1"/>
</dbReference>
<dbReference type="PANTHER" id="PTHR11377">
    <property type="entry name" value="N-MYRISTOYL TRANSFERASE"/>
    <property type="match status" value="1"/>
</dbReference>
<evidence type="ECO:0000256" key="2">
    <source>
        <dbReference type="ARBA" id="ARBA00012923"/>
    </source>
</evidence>
<dbReference type="InterPro" id="IPR000903">
    <property type="entry name" value="NMT"/>
</dbReference>
<evidence type="ECO:0000256" key="3">
    <source>
        <dbReference type="ARBA" id="ARBA00022679"/>
    </source>
</evidence>
<evidence type="ECO:0000256" key="1">
    <source>
        <dbReference type="ARBA" id="ARBA00009469"/>
    </source>
</evidence>
<protein>
    <recommendedName>
        <fullName evidence="2 5">Glycylpeptide N-tetradecanoyltransferase</fullName>
        <ecNumber evidence="2 5">2.3.1.97</ecNumber>
    </recommendedName>
</protein>
<evidence type="ECO:0000256" key="6">
    <source>
        <dbReference type="RuleBase" id="RU004178"/>
    </source>
</evidence>
<evidence type="ECO:0000313" key="10">
    <source>
        <dbReference type="Proteomes" id="UP000015453"/>
    </source>
</evidence>
<evidence type="ECO:0000259" key="8">
    <source>
        <dbReference type="Pfam" id="PF02799"/>
    </source>
</evidence>
<gene>
    <name evidence="9" type="ORF">M569_14753</name>
</gene>
<comment type="similarity">
    <text evidence="1 6">Belongs to the NMT family.</text>
</comment>
<keyword evidence="10" id="KW-1185">Reference proteome</keyword>
<reference evidence="9 10" key="1">
    <citation type="journal article" date="2013" name="BMC Genomics">
        <title>The miniature genome of a carnivorous plant Genlisea aurea contains a low number of genes and short non-coding sequences.</title>
        <authorList>
            <person name="Leushkin E.V."/>
            <person name="Sutormin R.A."/>
            <person name="Nabieva E.R."/>
            <person name="Penin A.A."/>
            <person name="Kondrashov A.S."/>
            <person name="Logacheva M.D."/>
        </authorList>
    </citation>
    <scope>NUCLEOTIDE SEQUENCE [LARGE SCALE GENOMIC DNA]</scope>
</reference>
<feature type="non-terminal residue" evidence="9">
    <location>
        <position position="1"/>
    </location>
</feature>
<dbReference type="Pfam" id="PF02799">
    <property type="entry name" value="NMT_C"/>
    <property type="match status" value="1"/>
</dbReference>
<sequence length="407" mass="46419">PSPTDPMSAMIARLKELSLQVKHAFWETQPVVQFQDLGNAALSEGPIEPQIPVSELRQEPYDLPPPFEWTTCDIDAGEEDWTDLHGLLTDHFMESENSRYDFSKEYLLWALHPPGFHRSWLLGVRAKASKKLVAFIAAVPVRIRIRSEVVPTAKISFLCLHERVRSKRLTPVMIREIARRVHLENVWQGAFASDKVLTFPVTIFRSWNRFLNVAKLVDVDFFERGPRMTTSRAVKLYKLPDKAPTPGFRKMRADDVPKVTRLVGNHLRQFVVGAEFHEADVSHWLVPRPDVVDTYVVECPESREITDLCSFYHLSMPVLGNAYHSALRVARCYYNVATATPPARLAADALAAAKATGADVFVAFDVMDNNEAVFEELKFERGCRQLNFYLYNYRQNEILLPSDFGIV</sequence>
<keyword evidence="3 5" id="KW-0808">Transferase</keyword>
<dbReference type="InterPro" id="IPR022676">
    <property type="entry name" value="NMT_N"/>
</dbReference>
<evidence type="ECO:0000256" key="5">
    <source>
        <dbReference type="RuleBase" id="RU000586"/>
    </source>
</evidence>
<dbReference type="OrthoDB" id="60315at2759"/>
<feature type="domain" description="Glycylpeptide N-tetradecanoyltransferase C-terminal" evidence="8">
    <location>
        <begin position="218"/>
        <end position="398"/>
    </location>
</feature>
<dbReference type="GO" id="GO:0005737">
    <property type="term" value="C:cytoplasm"/>
    <property type="evidence" value="ECO:0007669"/>
    <property type="project" value="TreeGrafter"/>
</dbReference>
<dbReference type="EC" id="2.3.1.97" evidence="2 5"/>
<dbReference type="Gene3D" id="3.40.630.170">
    <property type="match status" value="1"/>
</dbReference>
<organism evidence="9 10">
    <name type="scientific">Genlisea aurea</name>
    <dbReference type="NCBI Taxonomy" id="192259"/>
    <lineage>
        <taxon>Eukaryota</taxon>
        <taxon>Viridiplantae</taxon>
        <taxon>Streptophyta</taxon>
        <taxon>Embryophyta</taxon>
        <taxon>Tracheophyta</taxon>
        <taxon>Spermatophyta</taxon>
        <taxon>Magnoliopsida</taxon>
        <taxon>eudicotyledons</taxon>
        <taxon>Gunneridae</taxon>
        <taxon>Pentapetalae</taxon>
        <taxon>asterids</taxon>
        <taxon>lamiids</taxon>
        <taxon>Lamiales</taxon>
        <taxon>Lentibulariaceae</taxon>
        <taxon>Genlisea</taxon>
    </lineage>
</organism>
<dbReference type="PIRSF" id="PIRSF015892">
    <property type="entry name" value="N-myristl_transf"/>
    <property type="match status" value="1"/>
</dbReference>
<proteinExistence type="inferred from homology"/>
<comment type="caution">
    <text evidence="9">The sequence shown here is derived from an EMBL/GenBank/DDBJ whole genome shotgun (WGS) entry which is preliminary data.</text>
</comment>
<dbReference type="GO" id="GO:0004379">
    <property type="term" value="F:glycylpeptide N-tetradecanoyltransferase activity"/>
    <property type="evidence" value="ECO:0007669"/>
    <property type="project" value="UniProtKB-EC"/>
</dbReference>
<evidence type="ECO:0000259" key="7">
    <source>
        <dbReference type="Pfam" id="PF01233"/>
    </source>
</evidence>
<evidence type="ECO:0000256" key="4">
    <source>
        <dbReference type="ARBA" id="ARBA00023315"/>
    </source>
</evidence>
<comment type="catalytic activity">
    <reaction evidence="5">
        <text>N-terminal glycyl-[protein] + tetradecanoyl-CoA = N-tetradecanoylglycyl-[protein] + CoA + H(+)</text>
        <dbReference type="Rhea" id="RHEA:15521"/>
        <dbReference type="Rhea" id="RHEA-COMP:12666"/>
        <dbReference type="Rhea" id="RHEA-COMP:12667"/>
        <dbReference type="ChEBI" id="CHEBI:15378"/>
        <dbReference type="ChEBI" id="CHEBI:57287"/>
        <dbReference type="ChEBI" id="CHEBI:57385"/>
        <dbReference type="ChEBI" id="CHEBI:64723"/>
        <dbReference type="ChEBI" id="CHEBI:133050"/>
        <dbReference type="EC" id="2.3.1.97"/>
    </reaction>
</comment>
<dbReference type="PANTHER" id="PTHR11377:SF17">
    <property type="entry name" value="GLYCYLPEPTIDE N-TETRADECANOYLTRANSFERASE 1-RELATED"/>
    <property type="match status" value="1"/>
</dbReference>
<dbReference type="SUPFAM" id="SSF55729">
    <property type="entry name" value="Acyl-CoA N-acyltransferases (Nat)"/>
    <property type="match status" value="2"/>
</dbReference>
<name>S8BZM9_9LAMI</name>
<dbReference type="InterPro" id="IPR016181">
    <property type="entry name" value="Acyl_CoA_acyltransferase"/>
</dbReference>
<dbReference type="Proteomes" id="UP000015453">
    <property type="component" value="Unassembled WGS sequence"/>
</dbReference>
<accession>S8BZM9</accession>
<comment type="function">
    <text evidence="5">Adds a myristoyl group to the N-terminal glycine residue of certain cellular proteins.</text>
</comment>
<feature type="non-terminal residue" evidence="9">
    <location>
        <position position="407"/>
    </location>
</feature>
<keyword evidence="4 5" id="KW-0012">Acyltransferase</keyword>
<evidence type="ECO:0000313" key="9">
    <source>
        <dbReference type="EMBL" id="EPS60050.1"/>
    </source>
</evidence>
<dbReference type="EMBL" id="AUSU01007864">
    <property type="protein sequence ID" value="EPS60050.1"/>
    <property type="molecule type" value="Genomic_DNA"/>
</dbReference>
<dbReference type="AlphaFoldDB" id="S8BZM9"/>